<evidence type="ECO:0000256" key="1">
    <source>
        <dbReference type="SAM" id="MobiDB-lite"/>
    </source>
</evidence>
<proteinExistence type="predicted"/>
<dbReference type="STRING" id="47854.GA0070603_5606"/>
<accession>A0A1C6VWL6</accession>
<keyword evidence="2" id="KW-1133">Transmembrane helix</keyword>
<feature type="transmembrane region" description="Helical" evidence="2">
    <location>
        <begin position="35"/>
        <end position="56"/>
    </location>
</feature>
<organism evidence="3 4">
    <name type="scientific">Micromonospora chersina</name>
    <dbReference type="NCBI Taxonomy" id="47854"/>
    <lineage>
        <taxon>Bacteria</taxon>
        <taxon>Bacillati</taxon>
        <taxon>Actinomycetota</taxon>
        <taxon>Actinomycetes</taxon>
        <taxon>Micromonosporales</taxon>
        <taxon>Micromonosporaceae</taxon>
        <taxon>Micromonospora</taxon>
    </lineage>
</organism>
<dbReference type="AlphaFoldDB" id="A0A1C6VWL6"/>
<keyword evidence="4" id="KW-1185">Reference proteome</keyword>
<evidence type="ECO:0008006" key="5">
    <source>
        <dbReference type="Google" id="ProtNLM"/>
    </source>
</evidence>
<evidence type="ECO:0000313" key="4">
    <source>
        <dbReference type="Proteomes" id="UP000198605"/>
    </source>
</evidence>
<dbReference type="Proteomes" id="UP000198605">
    <property type="component" value="Unassembled WGS sequence"/>
</dbReference>
<sequence>MRERRKTGQPAAGSVSDNPRVRFGGGRSARLRRRLAVGTALAALVAVGLAVGVPLLRDRSQHRLERRADREVTATAQRTRAVLLAEPSAREADLRRAAGTVDGVEVLTVAAGVAEVRLVFRVRVAKTAASVFGWQRADADGCFAQVVRRGNSPAPLERLPCPH</sequence>
<protein>
    <recommendedName>
        <fullName evidence="5">Flp pilus-assembly TadE/G-like</fullName>
    </recommendedName>
</protein>
<evidence type="ECO:0000256" key="2">
    <source>
        <dbReference type="SAM" id="Phobius"/>
    </source>
</evidence>
<feature type="region of interest" description="Disordered" evidence="1">
    <location>
        <begin position="1"/>
        <end position="23"/>
    </location>
</feature>
<dbReference type="EMBL" id="FMIB01000002">
    <property type="protein sequence ID" value="SCL70622.1"/>
    <property type="molecule type" value="Genomic_DNA"/>
</dbReference>
<gene>
    <name evidence="3" type="ORF">GA0070603_5606</name>
</gene>
<evidence type="ECO:0000313" key="3">
    <source>
        <dbReference type="EMBL" id="SCL70622.1"/>
    </source>
</evidence>
<keyword evidence="2" id="KW-0472">Membrane</keyword>
<keyword evidence="2" id="KW-0812">Transmembrane</keyword>
<name>A0A1C6VWL6_9ACTN</name>
<reference evidence="4" key="1">
    <citation type="submission" date="2016-06" db="EMBL/GenBank/DDBJ databases">
        <authorList>
            <person name="Varghese N."/>
            <person name="Submissions Spin"/>
        </authorList>
    </citation>
    <scope>NUCLEOTIDE SEQUENCE [LARGE SCALE GENOMIC DNA]</scope>
    <source>
        <strain evidence="4">DSM 44151</strain>
    </source>
</reference>